<comment type="subcellular location">
    <subcellularLocation>
        <location evidence="2">Membrane</location>
    </subcellularLocation>
</comment>
<dbReference type="EMBL" id="JACRSX010000018">
    <property type="protein sequence ID" value="MBC8563220.1"/>
    <property type="molecule type" value="Genomic_DNA"/>
</dbReference>
<evidence type="ECO:0000256" key="1">
    <source>
        <dbReference type="ARBA" id="ARBA00000085"/>
    </source>
</evidence>
<keyword evidence="9" id="KW-0472">Membrane</keyword>
<protein>
    <recommendedName>
        <fullName evidence="3">histidine kinase</fullName>
        <ecNumber evidence="3">2.7.13.3</ecNumber>
    </recommendedName>
</protein>
<dbReference type="InterPro" id="IPR050640">
    <property type="entry name" value="Bact_2-comp_sensor_kinase"/>
</dbReference>
<evidence type="ECO:0000259" key="11">
    <source>
        <dbReference type="PROSITE" id="PS50885"/>
    </source>
</evidence>
<dbReference type="Pfam" id="PF02518">
    <property type="entry name" value="HATPase_c"/>
    <property type="match status" value="1"/>
</dbReference>
<dbReference type="SUPFAM" id="SSF55874">
    <property type="entry name" value="ATPase domain of HSP90 chaperone/DNA topoisomerase II/histidine kinase"/>
    <property type="match status" value="1"/>
</dbReference>
<reference evidence="12 13" key="1">
    <citation type="submission" date="2020-08" db="EMBL/GenBank/DDBJ databases">
        <title>Genome public.</title>
        <authorList>
            <person name="Liu C."/>
            <person name="Sun Q."/>
        </authorList>
    </citation>
    <scope>NUCLEOTIDE SEQUENCE [LARGE SCALE GENOMIC DNA]</scope>
    <source>
        <strain evidence="12 13">NSJ-37</strain>
    </source>
</reference>
<dbReference type="SMART" id="SM00304">
    <property type="entry name" value="HAMP"/>
    <property type="match status" value="1"/>
</dbReference>
<evidence type="ECO:0000256" key="8">
    <source>
        <dbReference type="SAM" id="MobiDB-lite"/>
    </source>
</evidence>
<feature type="domain" description="Histidine kinase" evidence="10">
    <location>
        <begin position="495"/>
        <end position="594"/>
    </location>
</feature>
<keyword evidence="9" id="KW-1133">Transmembrane helix</keyword>
<evidence type="ECO:0000256" key="5">
    <source>
        <dbReference type="ARBA" id="ARBA00022679"/>
    </source>
</evidence>
<feature type="transmembrane region" description="Helical" evidence="9">
    <location>
        <begin position="308"/>
        <end position="330"/>
    </location>
</feature>
<evidence type="ECO:0000256" key="9">
    <source>
        <dbReference type="SAM" id="Phobius"/>
    </source>
</evidence>
<sequence>MKNKIKNWFGNAKIQKKIMIIYICIGTVPILLLGLFALSQERKTLMERERRNIEDSLSQGASQLKSKILVYNNLSDYIAFNHPISDVLIGDYDDIFSMYEQYTATVDPVLSSLKYFNPNINQITIYLDKDIVKHDTTVDALHTIEGEKWYREYKDSLSQKVKWIIDGKEKTSFSARTMPIMEQNKQKGILYLDVNYDTLFSGFDDISRDGYGLYVIDKAGNVLFEKDTFDQKAGNKTGAKKDGKDQSTQNGTEGKSRLSLKKLKEKMADQEKGKRSNYLIVSADAGVDDWQVIAYQPQKMMAREVQTLVVLILGIIAICIVTSVVASKAFSRFVVRDIKRLRDNMQAVEEGNMELMVTSDAKDEVGSLIRGFGSMLGEINRLIHEVYESKLTQRKSEMTALQAQINPHFLYNSLSLINWKALEAGQQDISKITLALSSFYRTSLNRGKNVLTIEKEIENMKSYLEIQLCMHDNDFDVIMDIDEEILQYQTLNLLLQPLVENAIDHGIDLKEDGRGYIKIIGRKDDSNIYLTVEDNGVGIEPELLSSILEFKTKGYGVRNVNQRIQLYYGEEYCLKIESEAGKGTRCTINIPQVLKK</sequence>
<dbReference type="SUPFAM" id="SSF158472">
    <property type="entry name" value="HAMP domain-like"/>
    <property type="match status" value="1"/>
</dbReference>
<evidence type="ECO:0000256" key="2">
    <source>
        <dbReference type="ARBA" id="ARBA00004370"/>
    </source>
</evidence>
<evidence type="ECO:0000259" key="10">
    <source>
        <dbReference type="PROSITE" id="PS50109"/>
    </source>
</evidence>
<accession>A0ABR7N3N0</accession>
<dbReference type="PANTHER" id="PTHR34220">
    <property type="entry name" value="SENSOR HISTIDINE KINASE YPDA"/>
    <property type="match status" value="1"/>
</dbReference>
<dbReference type="InterPro" id="IPR010559">
    <property type="entry name" value="Sig_transdc_His_kin_internal"/>
</dbReference>
<feature type="region of interest" description="Disordered" evidence="8">
    <location>
        <begin position="233"/>
        <end position="256"/>
    </location>
</feature>
<dbReference type="PROSITE" id="PS50885">
    <property type="entry name" value="HAMP"/>
    <property type="match status" value="1"/>
</dbReference>
<dbReference type="Gene3D" id="6.10.340.10">
    <property type="match status" value="1"/>
</dbReference>
<dbReference type="PRINTS" id="PR00344">
    <property type="entry name" value="BCTRLSENSOR"/>
</dbReference>
<evidence type="ECO:0000256" key="6">
    <source>
        <dbReference type="ARBA" id="ARBA00022777"/>
    </source>
</evidence>
<organism evidence="12 13">
    <name type="scientific">Jutongia huaianensis</name>
    <dbReference type="NCBI Taxonomy" id="2763668"/>
    <lineage>
        <taxon>Bacteria</taxon>
        <taxon>Bacillati</taxon>
        <taxon>Bacillota</taxon>
        <taxon>Clostridia</taxon>
        <taxon>Lachnospirales</taxon>
        <taxon>Lachnospiraceae</taxon>
        <taxon>Jutongia</taxon>
    </lineage>
</organism>
<gene>
    <name evidence="12" type="ORF">H8704_11405</name>
</gene>
<dbReference type="Gene3D" id="3.30.565.10">
    <property type="entry name" value="Histidine kinase-like ATPase, C-terminal domain"/>
    <property type="match status" value="1"/>
</dbReference>
<evidence type="ECO:0000313" key="12">
    <source>
        <dbReference type="EMBL" id="MBC8563220.1"/>
    </source>
</evidence>
<keyword evidence="6 12" id="KW-0418">Kinase</keyword>
<dbReference type="InterPro" id="IPR005467">
    <property type="entry name" value="His_kinase_dom"/>
</dbReference>
<evidence type="ECO:0000256" key="4">
    <source>
        <dbReference type="ARBA" id="ARBA00022553"/>
    </source>
</evidence>
<name>A0ABR7N3N0_9FIRM</name>
<feature type="domain" description="HAMP" evidence="11">
    <location>
        <begin position="332"/>
        <end position="384"/>
    </location>
</feature>
<comment type="catalytic activity">
    <reaction evidence="1">
        <text>ATP + protein L-histidine = ADP + protein N-phospho-L-histidine.</text>
        <dbReference type="EC" id="2.7.13.3"/>
    </reaction>
</comment>
<dbReference type="InterPro" id="IPR036890">
    <property type="entry name" value="HATPase_C_sf"/>
</dbReference>
<dbReference type="EC" id="2.7.13.3" evidence="3"/>
<dbReference type="RefSeq" id="WP_249298346.1">
    <property type="nucleotide sequence ID" value="NZ_JACRSX010000018.1"/>
</dbReference>
<dbReference type="GO" id="GO:0016301">
    <property type="term" value="F:kinase activity"/>
    <property type="evidence" value="ECO:0007669"/>
    <property type="project" value="UniProtKB-KW"/>
</dbReference>
<dbReference type="Proteomes" id="UP000606193">
    <property type="component" value="Unassembled WGS sequence"/>
</dbReference>
<evidence type="ECO:0000256" key="7">
    <source>
        <dbReference type="ARBA" id="ARBA00023012"/>
    </source>
</evidence>
<dbReference type="InterPro" id="IPR003594">
    <property type="entry name" value="HATPase_dom"/>
</dbReference>
<dbReference type="InterPro" id="IPR004358">
    <property type="entry name" value="Sig_transdc_His_kin-like_C"/>
</dbReference>
<comment type="caution">
    <text evidence="12">The sequence shown here is derived from an EMBL/GenBank/DDBJ whole genome shotgun (WGS) entry which is preliminary data.</text>
</comment>
<dbReference type="Pfam" id="PF06580">
    <property type="entry name" value="His_kinase"/>
    <property type="match status" value="1"/>
</dbReference>
<keyword evidence="7" id="KW-0902">Two-component regulatory system</keyword>
<dbReference type="CDD" id="cd06225">
    <property type="entry name" value="HAMP"/>
    <property type="match status" value="1"/>
</dbReference>
<proteinExistence type="predicted"/>
<dbReference type="PROSITE" id="PS50109">
    <property type="entry name" value="HIS_KIN"/>
    <property type="match status" value="1"/>
</dbReference>
<keyword evidence="5" id="KW-0808">Transferase</keyword>
<dbReference type="PANTHER" id="PTHR34220:SF7">
    <property type="entry name" value="SENSOR HISTIDINE KINASE YPDA"/>
    <property type="match status" value="1"/>
</dbReference>
<dbReference type="SMART" id="SM00387">
    <property type="entry name" value="HATPase_c"/>
    <property type="match status" value="1"/>
</dbReference>
<dbReference type="InterPro" id="IPR003660">
    <property type="entry name" value="HAMP_dom"/>
</dbReference>
<feature type="transmembrane region" description="Helical" evidence="9">
    <location>
        <begin position="20"/>
        <end position="38"/>
    </location>
</feature>
<keyword evidence="9" id="KW-0812">Transmembrane</keyword>
<keyword evidence="13" id="KW-1185">Reference proteome</keyword>
<keyword evidence="4" id="KW-0597">Phosphoprotein</keyword>
<evidence type="ECO:0000313" key="13">
    <source>
        <dbReference type="Proteomes" id="UP000606193"/>
    </source>
</evidence>
<dbReference type="Pfam" id="PF00672">
    <property type="entry name" value="HAMP"/>
    <property type="match status" value="1"/>
</dbReference>
<evidence type="ECO:0000256" key="3">
    <source>
        <dbReference type="ARBA" id="ARBA00012438"/>
    </source>
</evidence>